<evidence type="ECO:0000256" key="1">
    <source>
        <dbReference type="ARBA" id="ARBA00001917"/>
    </source>
</evidence>
<dbReference type="Pfam" id="PF01266">
    <property type="entry name" value="DAO"/>
    <property type="match status" value="1"/>
</dbReference>
<evidence type="ECO:0000256" key="13">
    <source>
        <dbReference type="ARBA" id="ARBA00044216"/>
    </source>
</evidence>
<dbReference type="PANTHER" id="PTHR13847:SF287">
    <property type="entry name" value="FAD-DEPENDENT OXIDOREDUCTASE DOMAIN-CONTAINING PROTEIN 1"/>
    <property type="match status" value="1"/>
</dbReference>
<reference evidence="18" key="1">
    <citation type="submission" date="2020-10" db="EMBL/GenBank/DDBJ databases">
        <title>Bacterium isolated from coastal waters sediment.</title>
        <authorList>
            <person name="Chen R.-J."/>
            <person name="Lu D.-C."/>
            <person name="Zhu K.-L."/>
            <person name="Du Z.-J."/>
        </authorList>
    </citation>
    <scope>NUCLEOTIDE SEQUENCE</scope>
    <source>
        <strain evidence="18">N1Y112</strain>
    </source>
</reference>
<evidence type="ECO:0000256" key="8">
    <source>
        <dbReference type="ARBA" id="ARBA00022827"/>
    </source>
</evidence>
<dbReference type="InterPro" id="IPR006278">
    <property type="entry name" value="SoxB"/>
</dbReference>
<dbReference type="NCBIfam" id="TIGR01373">
    <property type="entry name" value="soxB"/>
    <property type="match status" value="1"/>
</dbReference>
<dbReference type="InterPro" id="IPR001763">
    <property type="entry name" value="Rhodanese-like_dom"/>
</dbReference>
<evidence type="ECO:0000256" key="14">
    <source>
        <dbReference type="ARBA" id="ARBA00044295"/>
    </source>
</evidence>
<dbReference type="SUPFAM" id="SSF51905">
    <property type="entry name" value="FAD/NAD(P)-binding domain"/>
    <property type="match status" value="1"/>
</dbReference>
<keyword evidence="8" id="KW-0274">FAD</keyword>
<dbReference type="Gene3D" id="3.50.50.60">
    <property type="entry name" value="FAD/NAD(P)-binding domain"/>
    <property type="match status" value="1"/>
</dbReference>
<evidence type="ECO:0000256" key="2">
    <source>
        <dbReference type="ARBA" id="ARBA00001974"/>
    </source>
</evidence>
<evidence type="ECO:0000256" key="10">
    <source>
        <dbReference type="ARBA" id="ARBA00043973"/>
    </source>
</evidence>
<keyword evidence="19" id="KW-1185">Reference proteome</keyword>
<dbReference type="EMBL" id="JADEYS010000014">
    <property type="protein sequence ID" value="MBE9398356.1"/>
    <property type="molecule type" value="Genomic_DNA"/>
</dbReference>
<accession>A0A8J7KAS1</accession>
<comment type="similarity">
    <text evidence="10">Belongs to the SoxB family.</text>
</comment>
<evidence type="ECO:0000256" key="16">
    <source>
        <dbReference type="ARBA" id="ARBA00048917"/>
    </source>
</evidence>
<dbReference type="PANTHER" id="PTHR13847">
    <property type="entry name" value="SARCOSINE DEHYDROGENASE-RELATED"/>
    <property type="match status" value="1"/>
</dbReference>
<evidence type="ECO:0000256" key="6">
    <source>
        <dbReference type="ARBA" id="ARBA00022643"/>
    </source>
</evidence>
<name>A0A8J7KAS1_9GAMM</name>
<comment type="subcellular location">
    <subcellularLocation>
        <location evidence="3">Cytoplasm</location>
    </subcellularLocation>
</comment>
<comment type="catalytic activity">
    <reaction evidence="16">
        <text>sarcosine + (6S)-5,6,7,8-tetrahydrofolate + O2 = (6R)-5,10-methylene-5,6,7,8-tetrahydrofolate + glycine + H2O2</text>
        <dbReference type="Rhea" id="RHEA:70455"/>
        <dbReference type="ChEBI" id="CHEBI:15379"/>
        <dbReference type="ChEBI" id="CHEBI:15636"/>
        <dbReference type="ChEBI" id="CHEBI:16240"/>
        <dbReference type="ChEBI" id="CHEBI:57305"/>
        <dbReference type="ChEBI" id="CHEBI:57433"/>
        <dbReference type="ChEBI" id="CHEBI:57453"/>
        <dbReference type="EC" id="1.5.3.24"/>
    </reaction>
</comment>
<gene>
    <name evidence="18" type="ORF">IOQ59_13925</name>
</gene>
<sequence length="417" mass="45596">MQHYSGFGLFKHSLSHHENWQRAWRNPTPKKKYDVIIVGGGGHGLATAYYLAKQFGVTNVAVIEKGYLGGGNTARNTTIVRSNYLWDEAAHLYEHAMKLWEGLSQDLNYNVMFSQRGVLNLGHTLQDMRDIERRVNANRLNGVDGEVLDPQQIKEIVPHMDCSENTRYPIMGASWQPRGGVARHDAVAWGFARGADSHGVDLIQQTEVTDLIIEDGTVVGVKTNRYGDIKADRVGCVVAGNSSVLAKKAGFELPLESHPLQALVSEPIKPVLDTVVMSNHVHGYVSQSDKGDLVIGAGIDGYNGYGQRGSFPTIEHTVQAIVELFPMFSRVRMNRQWGGIVDTCPDACPIISDTPVKNLFFNCGWGTGGFKATPGSGNVFAASLAKGEMHELAKPFSMFRFHDGALIDEHGAAGVAH</sequence>
<organism evidence="18 19">
    <name type="scientific">Pontibacterium sinense</name>
    <dbReference type="NCBI Taxonomy" id="2781979"/>
    <lineage>
        <taxon>Bacteria</taxon>
        <taxon>Pseudomonadati</taxon>
        <taxon>Pseudomonadota</taxon>
        <taxon>Gammaproteobacteria</taxon>
        <taxon>Oceanospirillales</taxon>
        <taxon>Oceanospirillaceae</taxon>
        <taxon>Pontibacterium</taxon>
    </lineage>
</organism>
<dbReference type="GO" id="GO:0000166">
    <property type="term" value="F:nucleotide binding"/>
    <property type="evidence" value="ECO:0007669"/>
    <property type="project" value="UniProtKB-KW"/>
</dbReference>
<evidence type="ECO:0000256" key="15">
    <source>
        <dbReference type="ARBA" id="ARBA00047316"/>
    </source>
</evidence>
<evidence type="ECO:0000256" key="11">
    <source>
        <dbReference type="ARBA" id="ARBA00044044"/>
    </source>
</evidence>
<evidence type="ECO:0000313" key="18">
    <source>
        <dbReference type="EMBL" id="MBE9398356.1"/>
    </source>
</evidence>
<dbReference type="Gene3D" id="3.30.9.10">
    <property type="entry name" value="D-Amino Acid Oxidase, subunit A, domain 2"/>
    <property type="match status" value="1"/>
</dbReference>
<dbReference type="Proteomes" id="UP000640333">
    <property type="component" value="Unassembled WGS sequence"/>
</dbReference>
<keyword evidence="5" id="KW-0285">Flavoprotein</keyword>
<dbReference type="InterPro" id="IPR006076">
    <property type="entry name" value="FAD-dep_OxRdtase"/>
</dbReference>
<comment type="cofactor">
    <cofactor evidence="2">
        <name>FAD</name>
        <dbReference type="ChEBI" id="CHEBI:57692"/>
    </cofactor>
</comment>
<dbReference type="RefSeq" id="WP_193953993.1">
    <property type="nucleotide sequence ID" value="NZ_JADEYS010000014.1"/>
</dbReference>
<keyword evidence="6" id="KW-0288">FMN</keyword>
<dbReference type="GO" id="GO:0046653">
    <property type="term" value="P:tetrahydrofolate metabolic process"/>
    <property type="evidence" value="ECO:0007669"/>
    <property type="project" value="InterPro"/>
</dbReference>
<evidence type="ECO:0000256" key="12">
    <source>
        <dbReference type="ARBA" id="ARBA00044150"/>
    </source>
</evidence>
<keyword evidence="7" id="KW-0547">Nucleotide-binding</keyword>
<feature type="domain" description="Rhodanese" evidence="17">
    <location>
        <begin position="35"/>
        <end position="79"/>
    </location>
</feature>
<evidence type="ECO:0000256" key="9">
    <source>
        <dbReference type="ARBA" id="ARBA00023002"/>
    </source>
</evidence>
<dbReference type="AlphaFoldDB" id="A0A8J7KAS1"/>
<evidence type="ECO:0000313" key="19">
    <source>
        <dbReference type="Proteomes" id="UP000640333"/>
    </source>
</evidence>
<proteinExistence type="inferred from homology"/>
<keyword evidence="4" id="KW-0963">Cytoplasm</keyword>
<dbReference type="EC" id="1.5.3.24" evidence="11"/>
<evidence type="ECO:0000256" key="3">
    <source>
        <dbReference type="ARBA" id="ARBA00004496"/>
    </source>
</evidence>
<dbReference type="GO" id="GO:0005737">
    <property type="term" value="C:cytoplasm"/>
    <property type="evidence" value="ECO:0007669"/>
    <property type="project" value="UniProtKB-SubCell"/>
</dbReference>
<comment type="cofactor">
    <cofactor evidence="1">
        <name>FMN</name>
        <dbReference type="ChEBI" id="CHEBI:58210"/>
    </cofactor>
</comment>
<dbReference type="InterPro" id="IPR036188">
    <property type="entry name" value="FAD/NAD-bd_sf"/>
</dbReference>
<comment type="caution">
    <text evidence="18">The sequence shown here is derived from an EMBL/GenBank/DDBJ whole genome shotgun (WGS) entry which is preliminary data.</text>
</comment>
<comment type="catalytic activity">
    <reaction evidence="15">
        <text>sarcosine + O2 + H2O = formaldehyde + glycine + H2O2</text>
        <dbReference type="Rhea" id="RHEA:13313"/>
        <dbReference type="ChEBI" id="CHEBI:15377"/>
        <dbReference type="ChEBI" id="CHEBI:15379"/>
        <dbReference type="ChEBI" id="CHEBI:16240"/>
        <dbReference type="ChEBI" id="CHEBI:16842"/>
        <dbReference type="ChEBI" id="CHEBI:57305"/>
        <dbReference type="ChEBI" id="CHEBI:57433"/>
    </reaction>
</comment>
<evidence type="ECO:0000256" key="5">
    <source>
        <dbReference type="ARBA" id="ARBA00022630"/>
    </source>
</evidence>
<dbReference type="GO" id="GO:0008115">
    <property type="term" value="F:sarcosine oxidase activity"/>
    <property type="evidence" value="ECO:0007669"/>
    <property type="project" value="InterPro"/>
</dbReference>
<evidence type="ECO:0000256" key="4">
    <source>
        <dbReference type="ARBA" id="ARBA00022490"/>
    </source>
</evidence>
<evidence type="ECO:0000256" key="7">
    <source>
        <dbReference type="ARBA" id="ARBA00022741"/>
    </source>
</evidence>
<protein>
    <recommendedName>
        <fullName evidence="12">Sarcosine oxidase subunit beta</fullName>
        <ecNumber evidence="11">1.5.3.24</ecNumber>
    </recommendedName>
    <alternativeName>
        <fullName evidence="13">Sarcosine oxidase (5,10-methylenetetrahydrofolate-forming) subunit beta</fullName>
    </alternativeName>
    <alternativeName>
        <fullName evidence="14">Tetrameric sarcosine oxidase subunit beta</fullName>
    </alternativeName>
</protein>
<evidence type="ECO:0000259" key="17">
    <source>
        <dbReference type="PROSITE" id="PS50206"/>
    </source>
</evidence>
<dbReference type="PROSITE" id="PS50206">
    <property type="entry name" value="RHODANESE_3"/>
    <property type="match status" value="1"/>
</dbReference>
<keyword evidence="9" id="KW-0560">Oxidoreductase</keyword>